<keyword evidence="6" id="KW-1185">Reference proteome</keyword>
<dbReference type="GO" id="GO:0016279">
    <property type="term" value="F:protein-lysine N-methyltransferase activity"/>
    <property type="evidence" value="ECO:0007669"/>
    <property type="project" value="InterPro"/>
</dbReference>
<keyword evidence="3" id="KW-0949">S-adenosyl-L-methionine</keyword>
<evidence type="ECO:0000313" key="6">
    <source>
        <dbReference type="Proteomes" id="UP000030755"/>
    </source>
</evidence>
<dbReference type="Pfam" id="PF00856">
    <property type="entry name" value="SET"/>
    <property type="match status" value="1"/>
</dbReference>
<evidence type="ECO:0000256" key="1">
    <source>
        <dbReference type="ARBA" id="ARBA00022603"/>
    </source>
</evidence>
<dbReference type="HOGENOM" id="CLU_030667_1_0_1"/>
<dbReference type="PROSITE" id="PS50280">
    <property type="entry name" value="SET"/>
    <property type="match status" value="1"/>
</dbReference>
<gene>
    <name evidence="5" type="ORF">O9G_004489</name>
</gene>
<dbReference type="Gene3D" id="3.90.1410.10">
    <property type="entry name" value="set domain protein methyltransferase, domain 1"/>
    <property type="match status" value="1"/>
</dbReference>
<dbReference type="CDD" id="cd19180">
    <property type="entry name" value="SET_SpSET10-like"/>
    <property type="match status" value="1"/>
</dbReference>
<reference evidence="5 6" key="1">
    <citation type="journal article" date="2013" name="Curr. Biol.">
        <title>Shared signatures of parasitism and phylogenomics unite Cryptomycota and microsporidia.</title>
        <authorList>
            <person name="James T.Y."/>
            <person name="Pelin A."/>
            <person name="Bonen L."/>
            <person name="Ahrendt S."/>
            <person name="Sain D."/>
            <person name="Corradi N."/>
            <person name="Stajich J.E."/>
        </authorList>
    </citation>
    <scope>NUCLEOTIDE SEQUENCE [LARGE SCALE GENOMIC DNA]</scope>
    <source>
        <strain evidence="5 6">CSF55</strain>
    </source>
</reference>
<sequence>MEEKIVQLLGWLKDNGAVISPKVEFRIGKVKDKIYRGVFSTERIENGECLLDIPAHLTMNLKTARHHFAKHFDNYALQKLFLLDSTIIMAVFLLLEKCDTKQKSFFWPYIDSLPENIDNPMHWNQKELEYLQGTSVYNAVKIRKLDYENDIEKINDIFGKEYENIFTIQNYTWARSIISSRSFPGWLYEGIQNESRQDSKFIRFVSEATCEVSVDDKLLASPVLVPALDMLNHCLAQQVTWKSFRSSESHLIKFLAADDIPAKTEVFNNYGSKSNDSLLLGYGFVVCRNPFEKFCVKLNVSRHDDLWQYRSMALKKFGYHEIPEFEICLENILPSNLLTVISVLIANEAELGQFLSGKPFTITQRNQISCLEHLSCLLKNELEKLGQFKVNDEVKLTERLEMAITYREGQMNLLQKSLEKCLNVKKMILGENFKERFVSQIKLVEECPHLNNVLGAAEKYFESLDPETSFILSLIYFLSFPPEGSSLLEDGVLKLINSINVEDVDEAMDQYLQDVANVFSSCDLKFDANDLKRVSNQVICMVDEYGLTIDSVYGR</sequence>
<dbReference type="InterPro" id="IPR046341">
    <property type="entry name" value="SET_dom_sf"/>
</dbReference>
<dbReference type="GO" id="GO:0032259">
    <property type="term" value="P:methylation"/>
    <property type="evidence" value="ECO:0007669"/>
    <property type="project" value="UniProtKB-KW"/>
</dbReference>
<dbReference type="AlphaFoldDB" id="A0A075AWZ6"/>
<dbReference type="EMBL" id="KE560917">
    <property type="protein sequence ID" value="EPZ34777.1"/>
    <property type="molecule type" value="Genomic_DNA"/>
</dbReference>
<dbReference type="InterPro" id="IPR044432">
    <property type="entry name" value="Set10/Efm1_SET"/>
</dbReference>
<evidence type="ECO:0000313" key="5">
    <source>
        <dbReference type="EMBL" id="EPZ34777.1"/>
    </source>
</evidence>
<evidence type="ECO:0000256" key="2">
    <source>
        <dbReference type="ARBA" id="ARBA00022679"/>
    </source>
</evidence>
<dbReference type="OMA" id="WGIRQFI"/>
<accession>A0A075AWZ6</accession>
<dbReference type="InterPro" id="IPR001214">
    <property type="entry name" value="SET_dom"/>
</dbReference>
<dbReference type="SUPFAM" id="SSF81822">
    <property type="entry name" value="RuBisCo LSMT C-terminal, substrate-binding domain"/>
    <property type="match status" value="1"/>
</dbReference>
<keyword evidence="2" id="KW-0808">Transferase</keyword>
<dbReference type="InterPro" id="IPR036464">
    <property type="entry name" value="Rubisco_LSMT_subst-bd_sf"/>
</dbReference>
<evidence type="ECO:0000259" key="4">
    <source>
        <dbReference type="PROSITE" id="PS50280"/>
    </source>
</evidence>
<dbReference type="Proteomes" id="UP000030755">
    <property type="component" value="Unassembled WGS sequence"/>
</dbReference>
<evidence type="ECO:0000256" key="3">
    <source>
        <dbReference type="ARBA" id="ARBA00022691"/>
    </source>
</evidence>
<proteinExistence type="predicted"/>
<dbReference type="STRING" id="988480.A0A075AWZ6"/>
<name>A0A075AWZ6_ROZAC</name>
<dbReference type="Gene3D" id="3.90.1420.10">
    <property type="entry name" value="Rubisco LSMT, substrate-binding domain"/>
    <property type="match status" value="1"/>
</dbReference>
<protein>
    <recommendedName>
        <fullName evidence="4">SET domain-containing protein</fullName>
    </recommendedName>
</protein>
<feature type="domain" description="SET" evidence="4">
    <location>
        <begin position="21"/>
        <end position="271"/>
    </location>
</feature>
<dbReference type="InterPro" id="IPR050600">
    <property type="entry name" value="SETD3_SETD6_MTase"/>
</dbReference>
<keyword evidence="1" id="KW-0489">Methyltransferase</keyword>
<organism evidence="5 6">
    <name type="scientific">Rozella allomycis (strain CSF55)</name>
    <dbReference type="NCBI Taxonomy" id="988480"/>
    <lineage>
        <taxon>Eukaryota</taxon>
        <taxon>Fungi</taxon>
        <taxon>Fungi incertae sedis</taxon>
        <taxon>Cryptomycota</taxon>
        <taxon>Cryptomycota incertae sedis</taxon>
        <taxon>Rozella</taxon>
    </lineage>
</organism>
<dbReference type="SUPFAM" id="SSF82199">
    <property type="entry name" value="SET domain"/>
    <property type="match status" value="1"/>
</dbReference>
<dbReference type="PANTHER" id="PTHR13271">
    <property type="entry name" value="UNCHARACTERIZED PUTATIVE METHYLTRANSFERASE"/>
    <property type="match status" value="1"/>
</dbReference>
<dbReference type="OrthoDB" id="42889at2759"/>